<dbReference type="RefSeq" id="WP_311810050.1">
    <property type="nucleotide sequence ID" value="NZ_JARPZN010000015.1"/>
</dbReference>
<accession>A0AAE4KSZ4</accession>
<evidence type="ECO:0000313" key="1">
    <source>
        <dbReference type="EMBL" id="MDT2691508.1"/>
    </source>
</evidence>
<protein>
    <submittedName>
        <fullName evidence="1">Uncharacterized protein</fullName>
    </submittedName>
</protein>
<dbReference type="EMBL" id="JARPZN010000015">
    <property type="protein sequence ID" value="MDT2691508.1"/>
    <property type="molecule type" value="Genomic_DNA"/>
</dbReference>
<proteinExistence type="predicted"/>
<evidence type="ECO:0000313" key="2">
    <source>
        <dbReference type="Proteomes" id="UP001183682"/>
    </source>
</evidence>
<sequence length="108" mass="12380">MKTIEKHILDYGYRCVLFRKKDSSGKMIGKNYLITESGLLEVKLCHEASRAVYIQTGRKINLRNVENEIRLVFDCNGVLIARRVSPRAPLRLTGKGRGKLVTQEKIYV</sequence>
<organism evidence="1 2">
    <name type="scientific">Enterococcus gallinarum</name>
    <dbReference type="NCBI Taxonomy" id="1353"/>
    <lineage>
        <taxon>Bacteria</taxon>
        <taxon>Bacillati</taxon>
        <taxon>Bacillota</taxon>
        <taxon>Bacilli</taxon>
        <taxon>Lactobacillales</taxon>
        <taxon>Enterococcaceae</taxon>
        <taxon>Enterococcus</taxon>
    </lineage>
</organism>
<gene>
    <name evidence="1" type="ORF">P7E30_15125</name>
</gene>
<reference evidence="1" key="1">
    <citation type="submission" date="2023-03" db="EMBL/GenBank/DDBJ databases">
        <authorList>
            <person name="Shen W."/>
            <person name="Cai J."/>
        </authorList>
    </citation>
    <scope>NUCLEOTIDE SEQUENCE</scope>
    <source>
        <strain evidence="1">K69-2</strain>
    </source>
</reference>
<comment type="caution">
    <text evidence="1">The sequence shown here is derived from an EMBL/GenBank/DDBJ whole genome shotgun (WGS) entry which is preliminary data.</text>
</comment>
<dbReference type="Proteomes" id="UP001183682">
    <property type="component" value="Unassembled WGS sequence"/>
</dbReference>
<dbReference type="AlphaFoldDB" id="A0AAE4KSZ4"/>
<name>A0AAE4KSZ4_ENTGA</name>